<protein>
    <submittedName>
        <fullName evidence="1">Uncharacterized protein</fullName>
    </submittedName>
</protein>
<evidence type="ECO:0000313" key="4">
    <source>
        <dbReference type="Proteomes" id="UP000639772"/>
    </source>
</evidence>
<dbReference type="Proteomes" id="UP000639772">
    <property type="component" value="Unassembled WGS sequence"/>
</dbReference>
<comment type="caution">
    <text evidence="1">The sequence shown here is derived from an EMBL/GenBank/DDBJ whole genome shotgun (WGS) entry which is preliminary data.</text>
</comment>
<evidence type="ECO:0000313" key="3">
    <source>
        <dbReference type="Proteomes" id="UP000636800"/>
    </source>
</evidence>
<feature type="non-terminal residue" evidence="1">
    <location>
        <position position="1"/>
    </location>
</feature>
<evidence type="ECO:0000313" key="2">
    <source>
        <dbReference type="EMBL" id="KAG0446182.1"/>
    </source>
</evidence>
<accession>A0A835P445</accession>
<dbReference type="AlphaFoldDB" id="A0A835P445"/>
<dbReference type="EMBL" id="JADCNM010000605">
    <property type="protein sequence ID" value="KAG0446179.1"/>
    <property type="molecule type" value="Genomic_DNA"/>
</dbReference>
<dbReference type="EMBL" id="JADCNL010000604">
    <property type="protein sequence ID" value="KAG0446182.1"/>
    <property type="molecule type" value="Genomic_DNA"/>
</dbReference>
<sequence>MKYHRIGPVIFQQNQSTSRYRHHGNEAKPFSQDRILLKELFYAASDLGYVSFWWGVERSFLARTTLTPCIRDLGAKVGTLLHAVDHGLLRPSLNKLLTSGVLTARTRIEQLA</sequence>
<proteinExistence type="predicted"/>
<evidence type="ECO:0000313" key="1">
    <source>
        <dbReference type="EMBL" id="KAG0446179.1"/>
    </source>
</evidence>
<organism evidence="1 4">
    <name type="scientific">Vanilla planifolia</name>
    <name type="common">Vanilla</name>
    <dbReference type="NCBI Taxonomy" id="51239"/>
    <lineage>
        <taxon>Eukaryota</taxon>
        <taxon>Viridiplantae</taxon>
        <taxon>Streptophyta</taxon>
        <taxon>Embryophyta</taxon>
        <taxon>Tracheophyta</taxon>
        <taxon>Spermatophyta</taxon>
        <taxon>Magnoliopsida</taxon>
        <taxon>Liliopsida</taxon>
        <taxon>Asparagales</taxon>
        <taxon>Orchidaceae</taxon>
        <taxon>Vanilloideae</taxon>
        <taxon>Vanilleae</taxon>
        <taxon>Vanilla</taxon>
    </lineage>
</organism>
<name>A0A835P445_VANPL</name>
<keyword evidence="3" id="KW-1185">Reference proteome</keyword>
<reference evidence="3 4" key="1">
    <citation type="journal article" date="2020" name="Nat. Food">
        <title>A phased Vanilla planifolia genome enables genetic improvement of flavour and production.</title>
        <authorList>
            <person name="Hasing T."/>
            <person name="Tang H."/>
            <person name="Brym M."/>
            <person name="Khazi F."/>
            <person name="Huang T."/>
            <person name="Chambers A.H."/>
        </authorList>
    </citation>
    <scope>NUCLEOTIDE SEQUENCE [LARGE SCALE GENOMIC DNA]</scope>
    <source>
        <tissue evidence="1">Leaf</tissue>
    </source>
</reference>
<gene>
    <name evidence="2" type="ORF">HPP92_028956</name>
    <name evidence="1" type="ORF">HPP92_028967</name>
</gene>
<dbReference type="Proteomes" id="UP000636800">
    <property type="component" value="Unassembled WGS sequence"/>
</dbReference>